<sequence length="460" mass="51537">MAAVARLNMNEIPYFSWKGKTLEQITSVYVKNKKTLNPDPSQSIYQIRKAMPLQIYRKEIASIQNPSCSRRSSRIAAFEQPGGSIVNSNIQTNTGLVNILNNKPPSVVNATTITSENPEQCAYTSNCFLSPDINAKRRVRSAGMITKQFKPNYNNDKTYFTSTNEYLVSRNRTIKQNAYVYFREGNSGVQPGTGNAKSNVYSPNGLSHCYQPLIDASNNNNKFAYYWVDQTTNYVDIPDGKYDIDSLNNLFKTVMVRNGHYFTNSTGAKVFLLSINYNNFNNSVILEANPATKEIYPDGTYTPANTDWYDPLSSTGDGTDLELFDYGTTAFVILNYNLFGLIIGFYAGNYFKGATNSQFRPNIFPNYVPLYFKPSNIIFGIQGPVDSSTYTDRVKVNTVTRNGYLTKSGFGTATANAMAYGVSEQPYTLKDKLGFQNTATPVIKNDGSLCCNKKFMYRML</sequence>
<accession>A0A6C0HZQ2</accession>
<reference evidence="1" key="1">
    <citation type="journal article" date="2020" name="Nature">
        <title>Giant virus diversity and host interactions through global metagenomics.</title>
        <authorList>
            <person name="Schulz F."/>
            <person name="Roux S."/>
            <person name="Paez-Espino D."/>
            <person name="Jungbluth S."/>
            <person name="Walsh D.A."/>
            <person name="Denef V.J."/>
            <person name="McMahon K.D."/>
            <person name="Konstantinidis K.T."/>
            <person name="Eloe-Fadrosh E.A."/>
            <person name="Kyrpides N.C."/>
            <person name="Woyke T."/>
        </authorList>
    </citation>
    <scope>NUCLEOTIDE SEQUENCE</scope>
    <source>
        <strain evidence="1">GVMAG-M-3300023184-182</strain>
    </source>
</reference>
<protein>
    <submittedName>
        <fullName evidence="1">Uncharacterized protein</fullName>
    </submittedName>
</protein>
<organism evidence="1">
    <name type="scientific">viral metagenome</name>
    <dbReference type="NCBI Taxonomy" id="1070528"/>
    <lineage>
        <taxon>unclassified sequences</taxon>
        <taxon>metagenomes</taxon>
        <taxon>organismal metagenomes</taxon>
    </lineage>
</organism>
<dbReference type="EMBL" id="MN740043">
    <property type="protein sequence ID" value="QHT85636.1"/>
    <property type="molecule type" value="Genomic_DNA"/>
</dbReference>
<evidence type="ECO:0000313" key="1">
    <source>
        <dbReference type="EMBL" id="QHT85636.1"/>
    </source>
</evidence>
<proteinExistence type="predicted"/>
<dbReference type="AlphaFoldDB" id="A0A6C0HZQ2"/>
<name>A0A6C0HZQ2_9ZZZZ</name>